<comment type="caution">
    <text evidence="2">The sequence shown here is derived from an EMBL/GenBank/DDBJ whole genome shotgun (WGS) entry which is preliminary data.</text>
</comment>
<feature type="signal peptide" evidence="1">
    <location>
        <begin position="1"/>
        <end position="22"/>
    </location>
</feature>
<feature type="chain" id="PRO_5038621871" description="Aminotransferase yhxA" evidence="1">
    <location>
        <begin position="23"/>
        <end position="104"/>
    </location>
</feature>
<evidence type="ECO:0000256" key="1">
    <source>
        <dbReference type="SAM" id="SignalP"/>
    </source>
</evidence>
<dbReference type="AlphaFoldDB" id="A0A433H891"/>
<evidence type="ECO:0000313" key="3">
    <source>
        <dbReference type="Proteomes" id="UP000267430"/>
    </source>
</evidence>
<accession>A0A433H891</accession>
<dbReference type="Proteomes" id="UP000267430">
    <property type="component" value="Unassembled WGS sequence"/>
</dbReference>
<dbReference type="OrthoDB" id="2666077at2"/>
<sequence length="104" mass="10982">MNKTKKMMSGVAAALFAVSVTGCSESSARPAKPSDKGCDDWEFDKDTGTYYCDDSSSGHHGAYYYGGRYYNSKSALKKSSGFASYQKSYKSGIGSSSKGGSFGG</sequence>
<organism evidence="2 3">
    <name type="scientific">Peribacillus cavernae</name>
    <dbReference type="NCBI Taxonomy" id="1674310"/>
    <lineage>
        <taxon>Bacteria</taxon>
        <taxon>Bacillati</taxon>
        <taxon>Bacillota</taxon>
        <taxon>Bacilli</taxon>
        <taxon>Bacillales</taxon>
        <taxon>Bacillaceae</taxon>
        <taxon>Peribacillus</taxon>
    </lineage>
</organism>
<dbReference type="EMBL" id="RYZZ01000049">
    <property type="protein sequence ID" value="RUQ24513.1"/>
    <property type="molecule type" value="Genomic_DNA"/>
</dbReference>
<keyword evidence="1" id="KW-0732">Signal</keyword>
<reference evidence="2 3" key="1">
    <citation type="submission" date="2018-12" db="EMBL/GenBank/DDBJ databases">
        <title>Bacillus chawlae sp. nov., Bacillus glennii sp. nov., and Bacillus saganii sp. nov. Isolated from the Vehicle Assembly Building at Kennedy Space Center where the Viking Spacecraft were Assembled.</title>
        <authorList>
            <person name="Seuylemezian A."/>
            <person name="Vaishampayan P."/>
        </authorList>
    </citation>
    <scope>NUCLEOTIDE SEQUENCE [LARGE SCALE GENOMIC DNA]</scope>
    <source>
        <strain evidence="2 3">L5</strain>
    </source>
</reference>
<dbReference type="RefSeq" id="WP_126867245.1">
    <property type="nucleotide sequence ID" value="NZ_JAUSTX010000025.1"/>
</dbReference>
<protein>
    <recommendedName>
        <fullName evidence="4">Aminotransferase yhxA</fullName>
    </recommendedName>
</protein>
<keyword evidence="3" id="KW-1185">Reference proteome</keyword>
<dbReference type="PROSITE" id="PS51257">
    <property type="entry name" value="PROKAR_LIPOPROTEIN"/>
    <property type="match status" value="1"/>
</dbReference>
<proteinExistence type="predicted"/>
<evidence type="ECO:0008006" key="4">
    <source>
        <dbReference type="Google" id="ProtNLM"/>
    </source>
</evidence>
<gene>
    <name evidence="2" type="ORF">ELQ35_21600</name>
</gene>
<name>A0A433H891_9BACI</name>
<evidence type="ECO:0000313" key="2">
    <source>
        <dbReference type="EMBL" id="RUQ24513.1"/>
    </source>
</evidence>